<dbReference type="EMBL" id="CP061035">
    <property type="protein sequence ID" value="QQV79149.1"/>
    <property type="molecule type" value="Genomic_DNA"/>
</dbReference>
<dbReference type="PROSITE" id="PS00141">
    <property type="entry name" value="ASP_PROTEASE"/>
    <property type="match status" value="1"/>
</dbReference>
<dbReference type="Gene3D" id="2.40.70.10">
    <property type="entry name" value="Acid Proteases"/>
    <property type="match status" value="2"/>
</dbReference>
<feature type="chain" id="PRO_5037929787" evidence="2">
    <location>
        <begin position="19"/>
        <end position="304"/>
    </location>
</feature>
<accession>A0A974S619</accession>
<dbReference type="InterPro" id="IPR001995">
    <property type="entry name" value="Peptidase_A2_cat"/>
</dbReference>
<dbReference type="InterPro" id="IPR034122">
    <property type="entry name" value="Retropepsin-like_bacterial"/>
</dbReference>
<dbReference type="Pfam" id="PF13650">
    <property type="entry name" value="Asp_protease_2"/>
    <property type="match status" value="1"/>
</dbReference>
<dbReference type="Pfam" id="PF13975">
    <property type="entry name" value="gag-asp_proteas"/>
    <property type="match status" value="1"/>
</dbReference>
<keyword evidence="2" id="KW-0732">Signal</keyword>
<keyword evidence="5" id="KW-1185">Reference proteome</keyword>
<keyword evidence="4" id="KW-0645">Protease</keyword>
<reference evidence="5" key="1">
    <citation type="submission" date="2020-09" db="EMBL/GenBank/DDBJ databases">
        <title>Sphingomonas sp., a new species isolated from pork steak.</title>
        <authorList>
            <person name="Heidler von Heilborn D."/>
        </authorList>
    </citation>
    <scope>NUCLEOTIDE SEQUENCE [LARGE SCALE GENOMIC DNA]</scope>
</reference>
<sequence>MAPALAALLLTVSNVARGTEPVAQEPIDTTTSPPPPVLTFAEVDERMTLPVTISGAGPYRFVVDTGAQRTVISRELAGVLNLQPGRTVRMTTMTGTGSTATVIIPVITVGAFGGSRIEAPALEQAHLGASGLLGIDTLQDRALSIDFDQQRMTVSPATRRKSLRRAAPDEIVVRARSLYGQLVVTDAFYGSIRVRVILDTGTPITMGNMALKRRVQHGAMKSIGVMSVTGETMQVDYTQIGAVKIGSIGFDNLPVAFADAAPFAQFGLADKPALLLGMDALRLFRRVDIDFPNRELRLALPRRF</sequence>
<protein>
    <submittedName>
        <fullName evidence="4">Retroviral-like aspartic protease family protein</fullName>
    </submittedName>
</protein>
<gene>
    <name evidence="4" type="ORF">H5J25_17370</name>
</gene>
<organism evidence="4 5">
    <name type="scientific">Sphingomonas aliaeris</name>
    <dbReference type="NCBI Taxonomy" id="2759526"/>
    <lineage>
        <taxon>Bacteria</taxon>
        <taxon>Pseudomonadati</taxon>
        <taxon>Pseudomonadota</taxon>
        <taxon>Alphaproteobacteria</taxon>
        <taxon>Sphingomonadales</taxon>
        <taxon>Sphingomonadaceae</taxon>
        <taxon>Sphingomonas</taxon>
    </lineage>
</organism>
<evidence type="ECO:0000256" key="2">
    <source>
        <dbReference type="SAM" id="SignalP"/>
    </source>
</evidence>
<dbReference type="PROSITE" id="PS50175">
    <property type="entry name" value="ASP_PROT_RETROV"/>
    <property type="match status" value="1"/>
</dbReference>
<dbReference type="KEGG" id="sari:H5J25_17370"/>
<dbReference type="GO" id="GO:0004190">
    <property type="term" value="F:aspartic-type endopeptidase activity"/>
    <property type="evidence" value="ECO:0007669"/>
    <property type="project" value="InterPro"/>
</dbReference>
<dbReference type="Proteomes" id="UP000595894">
    <property type="component" value="Chromosome"/>
</dbReference>
<feature type="signal peptide" evidence="2">
    <location>
        <begin position="1"/>
        <end position="18"/>
    </location>
</feature>
<evidence type="ECO:0000313" key="5">
    <source>
        <dbReference type="Proteomes" id="UP000595894"/>
    </source>
</evidence>
<name>A0A974S619_9SPHN</name>
<dbReference type="CDD" id="cd05483">
    <property type="entry name" value="retropepsin_like_bacteria"/>
    <property type="match status" value="1"/>
</dbReference>
<evidence type="ECO:0000313" key="4">
    <source>
        <dbReference type="EMBL" id="QQV79149.1"/>
    </source>
</evidence>
<dbReference type="AlphaFoldDB" id="A0A974S619"/>
<keyword evidence="1" id="KW-0378">Hydrolase</keyword>
<dbReference type="InterPro" id="IPR021109">
    <property type="entry name" value="Peptidase_aspartic_dom_sf"/>
</dbReference>
<dbReference type="GO" id="GO:0006508">
    <property type="term" value="P:proteolysis"/>
    <property type="evidence" value="ECO:0007669"/>
    <property type="project" value="UniProtKB-KW"/>
</dbReference>
<evidence type="ECO:0000259" key="3">
    <source>
        <dbReference type="PROSITE" id="PS50175"/>
    </source>
</evidence>
<feature type="domain" description="Peptidase A2" evidence="3">
    <location>
        <begin position="59"/>
        <end position="98"/>
    </location>
</feature>
<evidence type="ECO:0000256" key="1">
    <source>
        <dbReference type="ARBA" id="ARBA00022801"/>
    </source>
</evidence>
<dbReference type="SUPFAM" id="SSF50630">
    <property type="entry name" value="Acid proteases"/>
    <property type="match status" value="2"/>
</dbReference>
<proteinExistence type="predicted"/>
<dbReference type="InterPro" id="IPR001969">
    <property type="entry name" value="Aspartic_peptidase_AS"/>
</dbReference>